<organism evidence="6 7">
    <name type="scientific">Mycolicibacterium frederiksbergense</name>
    <dbReference type="NCBI Taxonomy" id="117567"/>
    <lineage>
        <taxon>Bacteria</taxon>
        <taxon>Bacillati</taxon>
        <taxon>Actinomycetota</taxon>
        <taxon>Actinomycetes</taxon>
        <taxon>Mycobacteriales</taxon>
        <taxon>Mycobacteriaceae</taxon>
        <taxon>Mycolicibacterium</taxon>
    </lineage>
</organism>
<dbReference type="Pfam" id="PF01758">
    <property type="entry name" value="SBF"/>
    <property type="match status" value="1"/>
</dbReference>
<comment type="subcellular location">
    <subcellularLocation>
        <location evidence="1">Membrane</location>
        <topology evidence="1">Multi-pass membrane protein</topology>
    </subcellularLocation>
</comment>
<feature type="transmembrane region" description="Helical" evidence="5">
    <location>
        <begin position="199"/>
        <end position="217"/>
    </location>
</feature>
<keyword evidence="2 5" id="KW-0812">Transmembrane</keyword>
<feature type="transmembrane region" description="Helical" evidence="5">
    <location>
        <begin position="166"/>
        <end position="187"/>
    </location>
</feature>
<feature type="transmembrane region" description="Helical" evidence="5">
    <location>
        <begin position="251"/>
        <end position="270"/>
    </location>
</feature>
<feature type="transmembrane region" description="Helical" evidence="5">
    <location>
        <begin position="71"/>
        <end position="91"/>
    </location>
</feature>
<accession>A0ABT6L2V7</accession>
<dbReference type="Proteomes" id="UP001160130">
    <property type="component" value="Unassembled WGS sequence"/>
</dbReference>
<dbReference type="PANTHER" id="PTHR10361:SF28">
    <property type="entry name" value="P3 PROTEIN-RELATED"/>
    <property type="match status" value="1"/>
</dbReference>
<feature type="transmembrane region" description="Helical" evidence="5">
    <location>
        <begin position="134"/>
        <end position="154"/>
    </location>
</feature>
<evidence type="ECO:0000256" key="1">
    <source>
        <dbReference type="ARBA" id="ARBA00004141"/>
    </source>
</evidence>
<dbReference type="InterPro" id="IPR004710">
    <property type="entry name" value="Bilac:Na_transpt"/>
</dbReference>
<feature type="transmembrane region" description="Helical" evidence="5">
    <location>
        <begin position="12"/>
        <end position="30"/>
    </location>
</feature>
<dbReference type="EMBL" id="JARXVE010000006">
    <property type="protein sequence ID" value="MDH6197287.1"/>
    <property type="molecule type" value="Genomic_DNA"/>
</dbReference>
<sequence>MMALLQHAVPVVTLIFVVSSMVAMGLGLKITEITAPLRNLRLVALSLLANFVVMPAAALLLARVLHLDEPFGVGLLLLGVAAGAPFLPKLAQLAKGDLAFAVALMVVLMVITVGYLPLVLPLLLPGVSVNPGQIARSLVVLMLVPLAIALAVNAKLPRAAAVVKPWCDRLSSLSLAAVVVLLVVVNFRNVLSVFGTRAILAGLLFIAIGYGLGWVLGGPAAGTRPVLGLGTAQRNIAAALVVGGQSFTDPGVVVMVVVVAIVGLLILLPLSRRLARTAKHGDGG</sequence>
<evidence type="ECO:0000313" key="7">
    <source>
        <dbReference type="Proteomes" id="UP001160130"/>
    </source>
</evidence>
<name>A0ABT6L2V7_9MYCO</name>
<dbReference type="InterPro" id="IPR038770">
    <property type="entry name" value="Na+/solute_symporter_sf"/>
</dbReference>
<dbReference type="InterPro" id="IPR002657">
    <property type="entry name" value="BilAc:Na_symport/Acr3"/>
</dbReference>
<protein>
    <submittedName>
        <fullName evidence="6">BASS family bile acid:Na+ symporter</fullName>
    </submittedName>
</protein>
<feature type="transmembrane region" description="Helical" evidence="5">
    <location>
        <begin position="98"/>
        <end position="122"/>
    </location>
</feature>
<dbReference type="Gene3D" id="1.20.1530.20">
    <property type="match status" value="1"/>
</dbReference>
<keyword evidence="4 5" id="KW-0472">Membrane</keyword>
<keyword evidence="7" id="KW-1185">Reference proteome</keyword>
<dbReference type="PANTHER" id="PTHR10361">
    <property type="entry name" value="SODIUM-BILE ACID COTRANSPORTER"/>
    <property type="match status" value="1"/>
</dbReference>
<evidence type="ECO:0000313" key="6">
    <source>
        <dbReference type="EMBL" id="MDH6197287.1"/>
    </source>
</evidence>
<proteinExistence type="predicted"/>
<evidence type="ECO:0000256" key="5">
    <source>
        <dbReference type="SAM" id="Phobius"/>
    </source>
</evidence>
<keyword evidence="3 5" id="KW-1133">Transmembrane helix</keyword>
<evidence type="ECO:0000256" key="2">
    <source>
        <dbReference type="ARBA" id="ARBA00022692"/>
    </source>
</evidence>
<evidence type="ECO:0000256" key="3">
    <source>
        <dbReference type="ARBA" id="ARBA00022989"/>
    </source>
</evidence>
<feature type="transmembrane region" description="Helical" evidence="5">
    <location>
        <begin position="42"/>
        <end position="65"/>
    </location>
</feature>
<gene>
    <name evidence="6" type="ORF">M2272_003940</name>
</gene>
<reference evidence="6 7" key="1">
    <citation type="submission" date="2023-04" db="EMBL/GenBank/DDBJ databases">
        <title>Forest soil microbial communities from Buena Vista Peninsula, Colon Province, Panama.</title>
        <authorList>
            <person name="Bouskill N."/>
        </authorList>
    </citation>
    <scope>NUCLEOTIDE SEQUENCE [LARGE SCALE GENOMIC DNA]</scope>
    <source>
        <strain evidence="6 7">AC80</strain>
    </source>
</reference>
<comment type="caution">
    <text evidence="6">The sequence shown here is derived from an EMBL/GenBank/DDBJ whole genome shotgun (WGS) entry which is preliminary data.</text>
</comment>
<evidence type="ECO:0000256" key="4">
    <source>
        <dbReference type="ARBA" id="ARBA00023136"/>
    </source>
</evidence>